<protein>
    <submittedName>
        <fullName evidence="3">Uncharacterized protein</fullName>
    </submittedName>
</protein>
<evidence type="ECO:0000313" key="4">
    <source>
        <dbReference type="Proteomes" id="UP001302126"/>
    </source>
</evidence>
<dbReference type="EMBL" id="MU864443">
    <property type="protein sequence ID" value="KAK4185655.1"/>
    <property type="molecule type" value="Genomic_DNA"/>
</dbReference>
<evidence type="ECO:0000256" key="1">
    <source>
        <dbReference type="SAM" id="MobiDB-lite"/>
    </source>
</evidence>
<dbReference type="Proteomes" id="UP001302126">
    <property type="component" value="Unassembled WGS sequence"/>
</dbReference>
<evidence type="ECO:0000256" key="2">
    <source>
        <dbReference type="SAM" id="Phobius"/>
    </source>
</evidence>
<reference evidence="3" key="1">
    <citation type="journal article" date="2023" name="Mol. Phylogenet. Evol.">
        <title>Genome-scale phylogeny and comparative genomics of the fungal order Sordariales.</title>
        <authorList>
            <person name="Hensen N."/>
            <person name="Bonometti L."/>
            <person name="Westerberg I."/>
            <person name="Brannstrom I.O."/>
            <person name="Guillou S."/>
            <person name="Cros-Aarteil S."/>
            <person name="Calhoun S."/>
            <person name="Haridas S."/>
            <person name="Kuo A."/>
            <person name="Mondo S."/>
            <person name="Pangilinan J."/>
            <person name="Riley R."/>
            <person name="LaButti K."/>
            <person name="Andreopoulos B."/>
            <person name="Lipzen A."/>
            <person name="Chen C."/>
            <person name="Yan M."/>
            <person name="Daum C."/>
            <person name="Ng V."/>
            <person name="Clum A."/>
            <person name="Steindorff A."/>
            <person name="Ohm R.A."/>
            <person name="Martin F."/>
            <person name="Silar P."/>
            <person name="Natvig D.O."/>
            <person name="Lalanne C."/>
            <person name="Gautier V."/>
            <person name="Ament-Velasquez S.L."/>
            <person name="Kruys A."/>
            <person name="Hutchinson M.I."/>
            <person name="Powell A.J."/>
            <person name="Barry K."/>
            <person name="Miller A.N."/>
            <person name="Grigoriev I.V."/>
            <person name="Debuchy R."/>
            <person name="Gladieux P."/>
            <person name="Hiltunen Thoren M."/>
            <person name="Johannesson H."/>
        </authorList>
    </citation>
    <scope>NUCLEOTIDE SEQUENCE</scope>
    <source>
        <strain evidence="3">PSN309</strain>
    </source>
</reference>
<feature type="transmembrane region" description="Helical" evidence="2">
    <location>
        <begin position="537"/>
        <end position="556"/>
    </location>
</feature>
<keyword evidence="2" id="KW-0812">Transmembrane</keyword>
<feature type="compositionally biased region" description="Low complexity" evidence="1">
    <location>
        <begin position="302"/>
        <end position="321"/>
    </location>
</feature>
<name>A0AAN6WPC8_9PEZI</name>
<reference evidence="3" key="2">
    <citation type="submission" date="2023-05" db="EMBL/GenBank/DDBJ databases">
        <authorList>
            <consortium name="Lawrence Berkeley National Laboratory"/>
            <person name="Steindorff A."/>
            <person name="Hensen N."/>
            <person name="Bonometti L."/>
            <person name="Westerberg I."/>
            <person name="Brannstrom I.O."/>
            <person name="Guillou S."/>
            <person name="Cros-Aarteil S."/>
            <person name="Calhoun S."/>
            <person name="Haridas S."/>
            <person name="Kuo A."/>
            <person name="Mondo S."/>
            <person name="Pangilinan J."/>
            <person name="Riley R."/>
            <person name="Labutti K."/>
            <person name="Andreopoulos B."/>
            <person name="Lipzen A."/>
            <person name="Chen C."/>
            <person name="Yanf M."/>
            <person name="Daum C."/>
            <person name="Ng V."/>
            <person name="Clum A."/>
            <person name="Ohm R."/>
            <person name="Martin F."/>
            <person name="Silar P."/>
            <person name="Natvig D."/>
            <person name="Lalanne C."/>
            <person name="Gautier V."/>
            <person name="Ament-Velasquez S.L."/>
            <person name="Kruys A."/>
            <person name="Hutchinson M.I."/>
            <person name="Powell A.J."/>
            <person name="Barry K."/>
            <person name="Miller A.N."/>
            <person name="Grigoriev I.V."/>
            <person name="Debuchy R."/>
            <person name="Gladieux P."/>
            <person name="Thoren M.H."/>
            <person name="Johannesson H."/>
        </authorList>
    </citation>
    <scope>NUCLEOTIDE SEQUENCE</scope>
    <source>
        <strain evidence="3">PSN309</strain>
    </source>
</reference>
<feature type="region of interest" description="Disordered" evidence="1">
    <location>
        <begin position="269"/>
        <end position="331"/>
    </location>
</feature>
<keyword evidence="4" id="KW-1185">Reference proteome</keyword>
<comment type="caution">
    <text evidence="3">The sequence shown here is derived from an EMBL/GenBank/DDBJ whole genome shotgun (WGS) entry which is preliminary data.</text>
</comment>
<evidence type="ECO:0000313" key="3">
    <source>
        <dbReference type="EMBL" id="KAK4185655.1"/>
    </source>
</evidence>
<organism evidence="3 4">
    <name type="scientific">Podospora australis</name>
    <dbReference type="NCBI Taxonomy" id="1536484"/>
    <lineage>
        <taxon>Eukaryota</taxon>
        <taxon>Fungi</taxon>
        <taxon>Dikarya</taxon>
        <taxon>Ascomycota</taxon>
        <taxon>Pezizomycotina</taxon>
        <taxon>Sordariomycetes</taxon>
        <taxon>Sordariomycetidae</taxon>
        <taxon>Sordariales</taxon>
        <taxon>Podosporaceae</taxon>
        <taxon>Podospora</taxon>
    </lineage>
</organism>
<dbReference type="AlphaFoldDB" id="A0AAN6WPC8"/>
<keyword evidence="2" id="KW-1133">Transmembrane helix</keyword>
<feature type="transmembrane region" description="Helical" evidence="2">
    <location>
        <begin position="462"/>
        <end position="493"/>
    </location>
</feature>
<accession>A0AAN6WPC8</accession>
<feature type="transmembrane region" description="Helical" evidence="2">
    <location>
        <begin position="27"/>
        <end position="45"/>
    </location>
</feature>
<dbReference type="PANTHER" id="PTHR35043:SF7">
    <property type="entry name" value="TRANSCRIPTION FACTOR DOMAIN-CONTAINING PROTEIN"/>
    <property type="match status" value="1"/>
</dbReference>
<feature type="transmembrane region" description="Helical" evidence="2">
    <location>
        <begin position="429"/>
        <end position="450"/>
    </location>
</feature>
<sequence>MEEDIFGAGLSDERVSWQREPAARGTFTILATCLMTIILSVWSTYHFNLRISRNLVRFKWILVACIIPELVVLIAAQQYLQAWKLTNEYRKKTTHLKHPWTMTHSFWATMGGIAIDTTDELFIPRSHSHIQKLHLTPYGSSWLLQHEPGIFPDIPAASINAKSSGSRIIKFLAGIQALRFCASCVGRLVQKLPLSQLEIMTVVHIFCTVMIWVFWRHKPFAPDRPTLITDPRIYPLGAFAWMASKTSALLKPSVKDIVVSPAPEFEAIEIKPETTKTKSAGKQQPPPQPEYQDILGPSPHMSAVPAPATTTATPSAAVQAPNHTSEPYIVTPSKPLRDTGFYAKRSSQRWCYTRDECIPHTNNEGSTTVIHRERFPAEFHLFSPDIRRWQLAKQALDTYGFHKPDHDMGLVTLDTRRETILWLPNPSDFLPYIPFMLVSAVSGTLFALAWKANFPNERETKLWRVASLIVAAGPIGYVTAWAVLIFLVFVLFLGGGCRCFVRDSEKRLRLASIKGLGREVGDLVDWLPYVWPSYPNIVLTALAVLVFLAARVFLVWESFRTLGCLAPEAYQVVEWTLYWPRFGQ</sequence>
<proteinExistence type="predicted"/>
<keyword evidence="2" id="KW-0472">Membrane</keyword>
<gene>
    <name evidence="3" type="ORF">QBC35DRAFT_414418</name>
</gene>
<dbReference type="PANTHER" id="PTHR35043">
    <property type="entry name" value="TRANSCRIPTION FACTOR DOMAIN-CONTAINING PROTEIN"/>
    <property type="match status" value="1"/>
</dbReference>
<feature type="transmembrane region" description="Helical" evidence="2">
    <location>
        <begin position="57"/>
        <end position="76"/>
    </location>
</feature>